<feature type="signal peptide" evidence="1">
    <location>
        <begin position="1"/>
        <end position="17"/>
    </location>
</feature>
<organism evidence="2">
    <name type="scientific">Sulfurihydrogenibium azorense</name>
    <dbReference type="NCBI Taxonomy" id="309806"/>
    <lineage>
        <taxon>Bacteria</taxon>
        <taxon>Pseudomonadati</taxon>
        <taxon>Aquificota</taxon>
        <taxon>Aquificia</taxon>
        <taxon>Aquificales</taxon>
        <taxon>Hydrogenothermaceae</taxon>
        <taxon>Sulfurihydrogenibium</taxon>
    </lineage>
</organism>
<evidence type="ECO:0000256" key="1">
    <source>
        <dbReference type="SAM" id="SignalP"/>
    </source>
</evidence>
<dbReference type="Proteomes" id="UP000885621">
    <property type="component" value="Unassembled WGS sequence"/>
</dbReference>
<evidence type="ECO:0000313" key="2">
    <source>
        <dbReference type="EMBL" id="HEV09374.1"/>
    </source>
</evidence>
<reference evidence="2" key="1">
    <citation type="journal article" date="2020" name="mSystems">
        <title>Genome- and Community-Level Interaction Insights into Carbon Utilization and Element Cycling Functions of Hydrothermarchaeota in Hydrothermal Sediment.</title>
        <authorList>
            <person name="Zhou Z."/>
            <person name="Liu Y."/>
            <person name="Xu W."/>
            <person name="Pan J."/>
            <person name="Luo Z.H."/>
            <person name="Li M."/>
        </authorList>
    </citation>
    <scope>NUCLEOTIDE SEQUENCE [LARGE SCALE GENOMIC DNA]</scope>
    <source>
        <strain evidence="2">SpSt-1257</strain>
    </source>
</reference>
<dbReference type="AlphaFoldDB" id="A0A831YE60"/>
<proteinExistence type="predicted"/>
<name>A0A831YE60_9AQUI</name>
<gene>
    <name evidence="2" type="ORF">ENO34_03115</name>
</gene>
<feature type="chain" id="PRO_5032982531" evidence="1">
    <location>
        <begin position="18"/>
        <end position="198"/>
    </location>
</feature>
<protein>
    <submittedName>
        <fullName evidence="2">Uncharacterized protein</fullName>
    </submittedName>
</protein>
<dbReference type="EMBL" id="DSFC01000176">
    <property type="protein sequence ID" value="HEV09374.1"/>
    <property type="molecule type" value="Genomic_DNA"/>
</dbReference>
<keyword evidence="1" id="KW-0732">Signal</keyword>
<sequence>MKKIVLTTFLFSFSAFAQEVAIAKASVENLPESYGEYLTEFLLKNTEHAAPLKKGSEPLYVIYPSLSWEGKAYNICIKVYKANNLYSSSCVTVSFAEDIYQRLKTLKNSEFFNLKEIPQNTINIKVKITTNPQYDKIKLVSQRGDSLTRYVSVAKEGNGVNVGSGFVNLNTIVLDEDASAKVFKLLIENNKIEKVIVE</sequence>
<accession>A0A831YE60</accession>
<comment type="caution">
    <text evidence="2">The sequence shown here is derived from an EMBL/GenBank/DDBJ whole genome shotgun (WGS) entry which is preliminary data.</text>
</comment>